<feature type="transmembrane region" description="Helical" evidence="8">
    <location>
        <begin position="369"/>
        <end position="392"/>
    </location>
</feature>
<keyword evidence="3" id="KW-1003">Cell membrane</keyword>
<dbReference type="GO" id="GO:0015293">
    <property type="term" value="F:symporter activity"/>
    <property type="evidence" value="ECO:0007669"/>
    <property type="project" value="UniProtKB-KW"/>
</dbReference>
<keyword evidence="5" id="KW-0769">Symport</keyword>
<keyword evidence="6 8" id="KW-1133">Transmembrane helix</keyword>
<name>A0A0W0SP58_9GAMM</name>
<evidence type="ECO:0000256" key="6">
    <source>
        <dbReference type="ARBA" id="ARBA00022989"/>
    </source>
</evidence>
<dbReference type="RefSeq" id="WP_058441310.1">
    <property type="nucleotide sequence ID" value="NZ_CAAAHU010000006.1"/>
</dbReference>
<dbReference type="OrthoDB" id="3690818at2"/>
<dbReference type="SUPFAM" id="SSF103473">
    <property type="entry name" value="MFS general substrate transporter"/>
    <property type="match status" value="1"/>
</dbReference>
<dbReference type="Proteomes" id="UP000054742">
    <property type="component" value="Unassembled WGS sequence"/>
</dbReference>
<feature type="transmembrane region" description="Helical" evidence="8">
    <location>
        <begin position="220"/>
        <end position="243"/>
    </location>
</feature>
<reference evidence="10 11" key="1">
    <citation type="submission" date="2015-11" db="EMBL/GenBank/DDBJ databases">
        <title>Genomic analysis of 38 Legionella species identifies large and diverse effector repertoires.</title>
        <authorList>
            <person name="Burstein D."/>
            <person name="Amaro F."/>
            <person name="Zusman T."/>
            <person name="Lifshitz Z."/>
            <person name="Cohen O."/>
            <person name="Gilbert J.A."/>
            <person name="Pupko T."/>
            <person name="Shuman H.A."/>
            <person name="Segal G."/>
        </authorList>
    </citation>
    <scope>NUCLEOTIDE SEQUENCE [LARGE SCALE GENOMIC DNA]</scope>
    <source>
        <strain evidence="10 11">ATCC 43878</strain>
    </source>
</reference>
<evidence type="ECO:0000256" key="2">
    <source>
        <dbReference type="ARBA" id="ARBA00022448"/>
    </source>
</evidence>
<evidence type="ECO:0000256" key="4">
    <source>
        <dbReference type="ARBA" id="ARBA00022692"/>
    </source>
</evidence>
<dbReference type="InterPro" id="IPR020846">
    <property type="entry name" value="MFS_dom"/>
</dbReference>
<keyword evidence="7 8" id="KW-0472">Membrane</keyword>
<dbReference type="PATRIC" id="fig|29422.6.peg.1315"/>
<comment type="caution">
    <text evidence="10">The sequence shown here is derived from an EMBL/GenBank/DDBJ whole genome shotgun (WGS) entry which is preliminary data.</text>
</comment>
<dbReference type="InterPro" id="IPR051084">
    <property type="entry name" value="H+-coupled_symporters"/>
</dbReference>
<accession>A0A0W0SP58</accession>
<evidence type="ECO:0000256" key="8">
    <source>
        <dbReference type="SAM" id="Phobius"/>
    </source>
</evidence>
<evidence type="ECO:0000313" key="10">
    <source>
        <dbReference type="EMBL" id="KTC85025.1"/>
    </source>
</evidence>
<evidence type="ECO:0000313" key="11">
    <source>
        <dbReference type="Proteomes" id="UP000054742"/>
    </source>
</evidence>
<dbReference type="GO" id="GO:0005886">
    <property type="term" value="C:plasma membrane"/>
    <property type="evidence" value="ECO:0007669"/>
    <property type="project" value="UniProtKB-SubCell"/>
</dbReference>
<evidence type="ECO:0000256" key="1">
    <source>
        <dbReference type="ARBA" id="ARBA00004651"/>
    </source>
</evidence>
<gene>
    <name evidence="10" type="primary">tphB</name>
    <name evidence="10" type="ORF">Lbru_1240</name>
</gene>
<dbReference type="PANTHER" id="PTHR43528">
    <property type="entry name" value="ALPHA-KETOGLUTARATE PERMEASE"/>
    <property type="match status" value="1"/>
</dbReference>
<dbReference type="InterPro" id="IPR036259">
    <property type="entry name" value="MFS_trans_sf"/>
</dbReference>
<dbReference type="Gene3D" id="1.20.1250.20">
    <property type="entry name" value="MFS general substrate transporter like domains"/>
    <property type="match status" value="1"/>
</dbReference>
<organism evidence="10 11">
    <name type="scientific">Legionella brunensis</name>
    <dbReference type="NCBI Taxonomy" id="29422"/>
    <lineage>
        <taxon>Bacteria</taxon>
        <taxon>Pseudomonadati</taxon>
        <taxon>Pseudomonadota</taxon>
        <taxon>Gammaproteobacteria</taxon>
        <taxon>Legionellales</taxon>
        <taxon>Legionellaceae</taxon>
        <taxon>Legionella</taxon>
    </lineage>
</organism>
<keyword evidence="11" id="KW-1185">Reference proteome</keyword>
<feature type="transmembrane region" description="Helical" evidence="8">
    <location>
        <begin position="143"/>
        <end position="164"/>
    </location>
</feature>
<evidence type="ECO:0000256" key="7">
    <source>
        <dbReference type="ARBA" id="ARBA00023136"/>
    </source>
</evidence>
<keyword evidence="4 8" id="KW-0812">Transmembrane</keyword>
<feature type="transmembrane region" description="Helical" evidence="8">
    <location>
        <begin position="344"/>
        <end position="363"/>
    </location>
</feature>
<dbReference type="AlphaFoldDB" id="A0A0W0SP58"/>
<feature type="transmembrane region" description="Helical" evidence="8">
    <location>
        <begin position="42"/>
        <end position="65"/>
    </location>
</feature>
<sequence>MKRSALVLVLALVFLEWLDFTLYLYLAKSVFAKEFFPASNYSLLLSFALFAGAYFARPVGGWLFGREADLNGRRVPMVFSAALMGIATLGICILPSYSQIGIWATWGLLLLRIAQALAIGGEINTSAMFLVEHHPHKPLMAGGMVAASGALGMFVGGAFASILQTMNFHNAWRVVFAIVGSVSLWVCRLRKQLAESPEFQKSQPKEATPWQKHWRGLLNIAAMGTFVSVMVYICNIFWVSFAIDNQLMTKVQCAWIGSLAQFSSAMLALPIAYFSQPKHAYRLVQASMVVLIIAAPLLFYWTAYHDKIGVMLSLLGYVLANGLLCAALYYFLYLQLPSRYRCRGVSTVWALAASIGAISLPVAEQAKMAGAIWAPGLFVSIAAILCLTLLALSNQAKKPLSIFLRENPI</sequence>
<dbReference type="EMBL" id="LNXV01000008">
    <property type="protein sequence ID" value="KTC85025.1"/>
    <property type="molecule type" value="Genomic_DNA"/>
</dbReference>
<feature type="transmembrane region" description="Helical" evidence="8">
    <location>
        <begin position="77"/>
        <end position="97"/>
    </location>
</feature>
<evidence type="ECO:0000256" key="5">
    <source>
        <dbReference type="ARBA" id="ARBA00022847"/>
    </source>
</evidence>
<comment type="subcellular location">
    <subcellularLocation>
        <location evidence="1">Cell membrane</location>
        <topology evidence="1">Multi-pass membrane protein</topology>
    </subcellularLocation>
</comment>
<feature type="domain" description="Major facilitator superfamily (MFS) profile" evidence="9">
    <location>
        <begin position="5"/>
        <end position="394"/>
    </location>
</feature>
<dbReference type="Pfam" id="PF07690">
    <property type="entry name" value="MFS_1"/>
    <property type="match status" value="1"/>
</dbReference>
<proteinExistence type="predicted"/>
<evidence type="ECO:0000259" key="9">
    <source>
        <dbReference type="PROSITE" id="PS50850"/>
    </source>
</evidence>
<feature type="transmembrane region" description="Helical" evidence="8">
    <location>
        <begin position="255"/>
        <end position="274"/>
    </location>
</feature>
<dbReference type="PANTHER" id="PTHR43528:SF1">
    <property type="entry name" value="ALPHA-KETOGLUTARATE PERMEASE"/>
    <property type="match status" value="1"/>
</dbReference>
<dbReference type="InterPro" id="IPR011701">
    <property type="entry name" value="MFS"/>
</dbReference>
<evidence type="ECO:0000256" key="3">
    <source>
        <dbReference type="ARBA" id="ARBA00022475"/>
    </source>
</evidence>
<feature type="transmembrane region" description="Helical" evidence="8">
    <location>
        <begin position="286"/>
        <end position="304"/>
    </location>
</feature>
<keyword evidence="2" id="KW-0813">Transport</keyword>
<dbReference type="STRING" id="29422.Lbru_1240"/>
<feature type="transmembrane region" description="Helical" evidence="8">
    <location>
        <begin position="310"/>
        <end position="332"/>
    </location>
</feature>
<dbReference type="PROSITE" id="PS50850">
    <property type="entry name" value="MFS"/>
    <property type="match status" value="1"/>
</dbReference>
<protein>
    <submittedName>
        <fullName evidence="10">Proline/glycine betaine transporter-like protein</fullName>
    </submittedName>
</protein>